<dbReference type="SUPFAM" id="SSF53474">
    <property type="entry name" value="alpha/beta-Hydrolases"/>
    <property type="match status" value="1"/>
</dbReference>
<dbReference type="PROSITE" id="PS00122">
    <property type="entry name" value="CARBOXYLESTERASE_B_1"/>
    <property type="match status" value="1"/>
</dbReference>
<keyword evidence="2" id="KW-0812">Transmembrane</keyword>
<dbReference type="Proteomes" id="UP001146120">
    <property type="component" value="Unassembled WGS sequence"/>
</dbReference>
<dbReference type="InterPro" id="IPR019826">
    <property type="entry name" value="Carboxylesterase_B_AS"/>
</dbReference>
<dbReference type="PANTHER" id="PTHR48081:SF33">
    <property type="entry name" value="KYNURENINE FORMAMIDASE"/>
    <property type="match status" value="1"/>
</dbReference>
<keyword evidence="5" id="KW-1185">Reference proteome</keyword>
<dbReference type="AlphaFoldDB" id="A0AAV2ZKJ4"/>
<dbReference type="GO" id="GO:0016787">
    <property type="term" value="F:hydrolase activity"/>
    <property type="evidence" value="ECO:0007669"/>
    <property type="project" value="UniProtKB-KW"/>
</dbReference>
<dbReference type="PANTHER" id="PTHR48081">
    <property type="entry name" value="AB HYDROLASE SUPERFAMILY PROTEIN C4A8.06C"/>
    <property type="match status" value="1"/>
</dbReference>
<dbReference type="Pfam" id="PF20434">
    <property type="entry name" value="BD-FAE"/>
    <property type="match status" value="1"/>
</dbReference>
<evidence type="ECO:0000313" key="5">
    <source>
        <dbReference type="Proteomes" id="UP001146120"/>
    </source>
</evidence>
<reference evidence="4" key="1">
    <citation type="submission" date="2022-11" db="EMBL/GenBank/DDBJ databases">
        <authorList>
            <person name="Morgan W.R."/>
            <person name="Tartar A."/>
        </authorList>
    </citation>
    <scope>NUCLEOTIDE SEQUENCE</scope>
    <source>
        <strain evidence="4">ARSEF 373</strain>
    </source>
</reference>
<evidence type="ECO:0000313" key="4">
    <source>
        <dbReference type="EMBL" id="DBA04340.1"/>
    </source>
</evidence>
<protein>
    <recommendedName>
        <fullName evidence="3">BD-FAE-like domain-containing protein</fullName>
    </recommendedName>
</protein>
<feature type="transmembrane region" description="Helical" evidence="2">
    <location>
        <begin position="410"/>
        <end position="430"/>
    </location>
</feature>
<evidence type="ECO:0000256" key="1">
    <source>
        <dbReference type="ARBA" id="ARBA00022801"/>
    </source>
</evidence>
<gene>
    <name evidence="4" type="ORF">N0F65_002102</name>
</gene>
<keyword evidence="2" id="KW-1133">Transmembrane helix</keyword>
<reference evidence="4" key="2">
    <citation type="journal article" date="2023" name="Microbiol Resour">
        <title>Decontamination and Annotation of the Draft Genome Sequence of the Oomycete Lagenidium giganteum ARSEF 373.</title>
        <authorList>
            <person name="Morgan W.R."/>
            <person name="Tartar A."/>
        </authorList>
    </citation>
    <scope>NUCLEOTIDE SEQUENCE</scope>
    <source>
        <strain evidence="4">ARSEF 373</strain>
    </source>
</reference>
<dbReference type="InterPro" id="IPR050300">
    <property type="entry name" value="GDXG_lipolytic_enzyme"/>
</dbReference>
<keyword evidence="2" id="KW-0472">Membrane</keyword>
<keyword evidence="1" id="KW-0378">Hydrolase</keyword>
<organism evidence="4 5">
    <name type="scientific">Lagenidium giganteum</name>
    <dbReference type="NCBI Taxonomy" id="4803"/>
    <lineage>
        <taxon>Eukaryota</taxon>
        <taxon>Sar</taxon>
        <taxon>Stramenopiles</taxon>
        <taxon>Oomycota</taxon>
        <taxon>Peronosporomycetes</taxon>
        <taxon>Pythiales</taxon>
        <taxon>Pythiaceae</taxon>
    </lineage>
</organism>
<feature type="domain" description="BD-FAE-like" evidence="3">
    <location>
        <begin position="120"/>
        <end position="349"/>
    </location>
</feature>
<name>A0AAV2ZKJ4_9STRA</name>
<accession>A0AAV2ZKJ4</accession>
<comment type="caution">
    <text evidence="4">The sequence shown here is derived from an EMBL/GenBank/DDBJ whole genome shotgun (WGS) entry which is preliminary data.</text>
</comment>
<sequence>MATAETTGVQDLCSPKQMRKRARRFAVLMFVINYVRVTTDSLAAHLKHVAAQSDARTKSRWTLLLQSLKYTLAAQLVTVAEYLICLVKPRLAARIARLLVWKAHQVRADLAYGDHPRHRMDLYGVQTDSKQPPRPVLVFVHGGAWAFGHKWQYGLVGEFLSKHGLLVAVINYRTFPVGTVLDMVHDVEDAVHWLADNAASFGGDAKRMYLSGHSAGAHLCALALARAGQIGDANEVAASELSRDIRTHVRAFIGMSGPYDVEDHYVFESKRVMGPLRGEAAHLDRVHEISPMKPAMQGLESFRQHSPTGLVVTEAAAGNAMKLPRFHIIHGSEDKWVPSSSSAKLVEALQQVQVDAEFHEINNCTHEEVMFALMGEPSHVQDELLSHIHRVRYVVAAMTKTEDRQLVQQVVLVLFAICYTWVTAISLSVYNKHLIQQYDPRTP</sequence>
<proteinExistence type="predicted"/>
<dbReference type="Gene3D" id="3.40.50.1820">
    <property type="entry name" value="alpha/beta hydrolase"/>
    <property type="match status" value="1"/>
</dbReference>
<dbReference type="InterPro" id="IPR029058">
    <property type="entry name" value="AB_hydrolase_fold"/>
</dbReference>
<evidence type="ECO:0000259" key="3">
    <source>
        <dbReference type="Pfam" id="PF20434"/>
    </source>
</evidence>
<dbReference type="EMBL" id="DAKRPA010000009">
    <property type="protein sequence ID" value="DBA04340.1"/>
    <property type="molecule type" value="Genomic_DNA"/>
</dbReference>
<dbReference type="InterPro" id="IPR049492">
    <property type="entry name" value="BD-FAE-like_dom"/>
</dbReference>
<evidence type="ECO:0000256" key="2">
    <source>
        <dbReference type="SAM" id="Phobius"/>
    </source>
</evidence>